<proteinExistence type="predicted"/>
<comment type="caution">
    <text evidence="2">The sequence shown here is derived from an EMBL/GenBank/DDBJ whole genome shotgun (WGS) entry which is preliminary data.</text>
</comment>
<feature type="compositionally biased region" description="Basic and acidic residues" evidence="1">
    <location>
        <begin position="36"/>
        <end position="48"/>
    </location>
</feature>
<reference evidence="2" key="1">
    <citation type="journal article" date="2014" name="Front. Microbiol.">
        <title>High frequency of phylogenetically diverse reductive dehalogenase-homologous genes in deep subseafloor sedimentary metagenomes.</title>
        <authorList>
            <person name="Kawai M."/>
            <person name="Futagami T."/>
            <person name="Toyoda A."/>
            <person name="Takaki Y."/>
            <person name="Nishi S."/>
            <person name="Hori S."/>
            <person name="Arai W."/>
            <person name="Tsubouchi T."/>
            <person name="Morono Y."/>
            <person name="Uchiyama I."/>
            <person name="Ito T."/>
            <person name="Fujiyama A."/>
            <person name="Inagaki F."/>
            <person name="Takami H."/>
        </authorList>
    </citation>
    <scope>NUCLEOTIDE SEQUENCE</scope>
    <source>
        <strain evidence="2">Expedition CK06-06</strain>
    </source>
</reference>
<accession>X0T522</accession>
<feature type="compositionally biased region" description="Basic and acidic residues" evidence="1">
    <location>
        <begin position="139"/>
        <end position="159"/>
    </location>
</feature>
<feature type="region of interest" description="Disordered" evidence="1">
    <location>
        <begin position="137"/>
        <end position="159"/>
    </location>
</feature>
<dbReference type="AlphaFoldDB" id="X0T522"/>
<feature type="non-terminal residue" evidence="2">
    <location>
        <position position="1"/>
    </location>
</feature>
<evidence type="ECO:0000256" key="1">
    <source>
        <dbReference type="SAM" id="MobiDB-lite"/>
    </source>
</evidence>
<organism evidence="2">
    <name type="scientific">marine sediment metagenome</name>
    <dbReference type="NCBI Taxonomy" id="412755"/>
    <lineage>
        <taxon>unclassified sequences</taxon>
        <taxon>metagenomes</taxon>
        <taxon>ecological metagenomes</taxon>
    </lineage>
</organism>
<name>X0T522_9ZZZZ</name>
<protein>
    <submittedName>
        <fullName evidence="2">Uncharacterized protein</fullName>
    </submittedName>
</protein>
<sequence>LTPSGAGDDAFFDDFHVPSSHYVDFMPNEQDPYYNGRHDDDDFGDRGKATANPANNEDAEMDDTPDAPIPAGYVKVTLNFETCAFCAAKAGDADYGKWLGCITWTWTRTAAGDTITIGAPTAPPPSAGFTNAVNEFDTEIDKVNDPKDPTKKRKWDLPK</sequence>
<feature type="region of interest" description="Disordered" evidence="1">
    <location>
        <begin position="23"/>
        <end position="67"/>
    </location>
</feature>
<dbReference type="EMBL" id="BARS01009191">
    <property type="protein sequence ID" value="GAF71165.1"/>
    <property type="molecule type" value="Genomic_DNA"/>
</dbReference>
<gene>
    <name evidence="2" type="ORF">S01H1_17341</name>
</gene>
<evidence type="ECO:0000313" key="2">
    <source>
        <dbReference type="EMBL" id="GAF71165.1"/>
    </source>
</evidence>